<evidence type="ECO:0000313" key="1">
    <source>
        <dbReference type="WBParaSite" id="maker-PairedContig_1524-snap-gene-0.13-mRNA-1"/>
    </source>
</evidence>
<protein>
    <submittedName>
        <fullName evidence="1">Uncharacterized protein</fullName>
    </submittedName>
</protein>
<dbReference type="WBParaSite" id="maker-PairedContig_1524-snap-gene-0.13-mRNA-1">
    <property type="protein sequence ID" value="maker-PairedContig_1524-snap-gene-0.13-mRNA-1"/>
    <property type="gene ID" value="maker-PairedContig_1524-snap-gene-0.13"/>
</dbReference>
<dbReference type="AlphaFoldDB" id="A0A1I8EDD5"/>
<proteinExistence type="predicted"/>
<sequence length="69" mass="8225">MIMNVKRKVSVRHPIYSKQLTEIDVKEDVMHQPVLRIIRKLDIRLPQLLPLLQRIITQPHYLINTSMVL</sequence>
<name>A0A1I8EDD5_WUCBA</name>
<reference evidence="1" key="1">
    <citation type="submission" date="2016-11" db="UniProtKB">
        <authorList>
            <consortium name="WormBaseParasite"/>
        </authorList>
    </citation>
    <scope>IDENTIFICATION</scope>
    <source>
        <strain evidence="1">pt0022</strain>
    </source>
</reference>
<accession>A0A1I8EDD5</accession>
<organism evidence="1">
    <name type="scientific">Wuchereria bancrofti</name>
    <dbReference type="NCBI Taxonomy" id="6293"/>
    <lineage>
        <taxon>Eukaryota</taxon>
        <taxon>Metazoa</taxon>
        <taxon>Ecdysozoa</taxon>
        <taxon>Nematoda</taxon>
        <taxon>Chromadorea</taxon>
        <taxon>Rhabditida</taxon>
        <taxon>Spirurina</taxon>
        <taxon>Spiruromorpha</taxon>
        <taxon>Filarioidea</taxon>
        <taxon>Onchocercidae</taxon>
        <taxon>Wuchereria</taxon>
    </lineage>
</organism>